<evidence type="ECO:0000313" key="2">
    <source>
        <dbReference type="EMBL" id="KAL1528124.1"/>
    </source>
</evidence>
<evidence type="ECO:0000313" key="3">
    <source>
        <dbReference type="Proteomes" id="UP001515480"/>
    </source>
</evidence>
<keyword evidence="3" id="KW-1185">Reference proteome</keyword>
<feature type="transmembrane region" description="Helical" evidence="1">
    <location>
        <begin position="27"/>
        <end position="54"/>
    </location>
</feature>
<evidence type="ECO:0000256" key="1">
    <source>
        <dbReference type="SAM" id="Phobius"/>
    </source>
</evidence>
<organism evidence="2 3">
    <name type="scientific">Prymnesium parvum</name>
    <name type="common">Toxic golden alga</name>
    <dbReference type="NCBI Taxonomy" id="97485"/>
    <lineage>
        <taxon>Eukaryota</taxon>
        <taxon>Haptista</taxon>
        <taxon>Haptophyta</taxon>
        <taxon>Prymnesiophyceae</taxon>
        <taxon>Prymnesiales</taxon>
        <taxon>Prymnesiaceae</taxon>
        <taxon>Prymnesium</taxon>
    </lineage>
</organism>
<dbReference type="InterPro" id="IPR054220">
    <property type="entry name" value="DUF6940"/>
</dbReference>
<sequence>MARSEEREPITEEAGTKRTSIARDGAAPCMALTALLLGVAVVGSVALALAIAAFDPEVRPNATALPPPPPRAAAASAEAHRSLRPRAAAEAWAFRGEAAGGEVWRVRSDRTWAEAVEALANGSLGALLGEQLRRSPHAAFYWETPPLTLAAAAATPFQFVTVRAPDLLARAPTLAPFAAALAGCTAGARAFANLRGDALLVAPCPPADGREPASHAHLAAFVRSAPVEAQLPLWREVGRALQRELRARGDAPTWVSTEGTGVSWLHVRLDSSPKYFHHLPYRRPVSRRLGINRRVGNV</sequence>
<dbReference type="Pfam" id="PF22086">
    <property type="entry name" value="DUF6940"/>
    <property type="match status" value="1"/>
</dbReference>
<keyword evidence="1" id="KW-0812">Transmembrane</keyword>
<accession>A0AB34K2B0</accession>
<comment type="caution">
    <text evidence="2">The sequence shown here is derived from an EMBL/GenBank/DDBJ whole genome shotgun (WGS) entry which is preliminary data.</text>
</comment>
<dbReference type="EMBL" id="JBGBPQ010000002">
    <property type="protein sequence ID" value="KAL1528124.1"/>
    <property type="molecule type" value="Genomic_DNA"/>
</dbReference>
<keyword evidence="1" id="KW-1133">Transmembrane helix</keyword>
<keyword evidence="1" id="KW-0472">Membrane</keyword>
<protein>
    <submittedName>
        <fullName evidence="2">Uncharacterized protein</fullName>
    </submittedName>
</protein>
<gene>
    <name evidence="2" type="ORF">AB1Y20_009488</name>
</gene>
<proteinExistence type="predicted"/>
<reference evidence="2 3" key="1">
    <citation type="journal article" date="2024" name="Science">
        <title>Giant polyketide synthase enzymes in the biosynthesis of giant marine polyether toxins.</title>
        <authorList>
            <person name="Fallon T.R."/>
            <person name="Shende V.V."/>
            <person name="Wierzbicki I.H."/>
            <person name="Pendleton A.L."/>
            <person name="Watervoot N.F."/>
            <person name="Auber R.P."/>
            <person name="Gonzalez D.J."/>
            <person name="Wisecaver J.H."/>
            <person name="Moore B.S."/>
        </authorList>
    </citation>
    <scope>NUCLEOTIDE SEQUENCE [LARGE SCALE GENOMIC DNA]</scope>
    <source>
        <strain evidence="2 3">12B1</strain>
    </source>
</reference>
<name>A0AB34K2B0_PRYPA</name>
<dbReference type="AlphaFoldDB" id="A0AB34K2B0"/>
<dbReference type="Proteomes" id="UP001515480">
    <property type="component" value="Unassembled WGS sequence"/>
</dbReference>